<comment type="caution">
    <text evidence="1">The sequence shown here is derived from an EMBL/GenBank/DDBJ whole genome shotgun (WGS) entry which is preliminary data.</text>
</comment>
<evidence type="ECO:0000313" key="1">
    <source>
        <dbReference type="EMBL" id="NDU95655.1"/>
    </source>
</evidence>
<evidence type="ECO:0000313" key="2">
    <source>
        <dbReference type="Proteomes" id="UP000474175"/>
    </source>
</evidence>
<keyword evidence="2" id="KW-1185">Reference proteome</keyword>
<name>A0A6L9L4V9_9BACT</name>
<dbReference type="AlphaFoldDB" id="A0A6L9L4V9"/>
<dbReference type="Proteomes" id="UP000474175">
    <property type="component" value="Unassembled WGS sequence"/>
</dbReference>
<reference evidence="1 2" key="1">
    <citation type="submission" date="2020-02" db="EMBL/GenBank/DDBJ databases">
        <title>Draft genome sequence of two Spirosoma agri KCTC 52727 and Spirosoma terrae KCTC 52035.</title>
        <authorList>
            <person name="Rojas J."/>
            <person name="Ambika Manirajan B."/>
            <person name="Suarez C."/>
            <person name="Ratering S."/>
            <person name="Schnell S."/>
        </authorList>
    </citation>
    <scope>NUCLEOTIDE SEQUENCE [LARGE SCALE GENOMIC DNA]</scope>
    <source>
        <strain evidence="1 2">KCTC 52035</strain>
    </source>
</reference>
<proteinExistence type="predicted"/>
<sequence>MINLDGLRFIPQSNVKTGEPSLDKLVYATNRKRRDFDLRYEKTKKRFTIGGQFIGAAKDENGRPVYNQPDELGWTAAIYGSDREPKLLLLKTPAESPNPAIQAKFLKQPKANYFISDYLTLLVEKAFSKTEFWTSSEDMLYFRLEKTDVQGLDYDAFMVIEDPDV</sequence>
<protein>
    <submittedName>
        <fullName evidence="1">Uncharacterized protein</fullName>
    </submittedName>
</protein>
<dbReference type="RefSeq" id="WP_163948110.1">
    <property type="nucleotide sequence ID" value="NZ_JAAFZH010000004.1"/>
</dbReference>
<dbReference type="EMBL" id="JAAFZH010000004">
    <property type="protein sequence ID" value="NDU95655.1"/>
    <property type="molecule type" value="Genomic_DNA"/>
</dbReference>
<accession>A0A6L9L4V9</accession>
<gene>
    <name evidence="1" type="ORF">GK108_12295</name>
</gene>
<organism evidence="1 2">
    <name type="scientific">Spirosoma terrae</name>
    <dbReference type="NCBI Taxonomy" id="1968276"/>
    <lineage>
        <taxon>Bacteria</taxon>
        <taxon>Pseudomonadati</taxon>
        <taxon>Bacteroidota</taxon>
        <taxon>Cytophagia</taxon>
        <taxon>Cytophagales</taxon>
        <taxon>Cytophagaceae</taxon>
        <taxon>Spirosoma</taxon>
    </lineage>
</organism>